<dbReference type="SUPFAM" id="SSF52540">
    <property type="entry name" value="P-loop containing nucleoside triphosphate hydrolases"/>
    <property type="match status" value="1"/>
</dbReference>
<evidence type="ECO:0000313" key="1">
    <source>
        <dbReference type="EMBL" id="AUX33544.1"/>
    </source>
</evidence>
<dbReference type="Proteomes" id="UP000295497">
    <property type="component" value="Chromosome"/>
</dbReference>
<accession>A0A4P2QT87</accession>
<gene>
    <name evidence="1" type="ORF">SOCE836_057040</name>
</gene>
<dbReference type="AlphaFoldDB" id="A0A4P2QT87"/>
<name>A0A4P2QT87_SORCE</name>
<evidence type="ECO:0000313" key="2">
    <source>
        <dbReference type="Proteomes" id="UP000295497"/>
    </source>
</evidence>
<proteinExistence type="predicted"/>
<sequence length="83" mass="8673">MLALLKQARAFGVGVVLATQNPMDLDDKALPNAGAWFVGRSWPRRASACPGCAARSPGARSAASSAACPLPRPHPIRHTILSI</sequence>
<dbReference type="InterPro" id="IPR027417">
    <property type="entry name" value="P-loop_NTPase"/>
</dbReference>
<dbReference type="EMBL" id="CP012672">
    <property type="protein sequence ID" value="AUX33544.1"/>
    <property type="molecule type" value="Genomic_DNA"/>
</dbReference>
<reference evidence="1 2" key="1">
    <citation type="submission" date="2015-09" db="EMBL/GenBank/DDBJ databases">
        <title>Sorangium comparison.</title>
        <authorList>
            <person name="Zaburannyi N."/>
            <person name="Bunk B."/>
            <person name="Overmann J."/>
            <person name="Mueller R."/>
        </authorList>
    </citation>
    <scope>NUCLEOTIDE SEQUENCE [LARGE SCALE GENOMIC DNA]</scope>
    <source>
        <strain evidence="1 2">So ce836</strain>
    </source>
</reference>
<dbReference type="Gene3D" id="3.40.50.300">
    <property type="entry name" value="P-loop containing nucleotide triphosphate hydrolases"/>
    <property type="match status" value="1"/>
</dbReference>
<protein>
    <submittedName>
        <fullName evidence="1">Uncharacterized protein</fullName>
    </submittedName>
</protein>
<organism evidence="1 2">
    <name type="scientific">Sorangium cellulosum</name>
    <name type="common">Polyangium cellulosum</name>
    <dbReference type="NCBI Taxonomy" id="56"/>
    <lineage>
        <taxon>Bacteria</taxon>
        <taxon>Pseudomonadati</taxon>
        <taxon>Myxococcota</taxon>
        <taxon>Polyangia</taxon>
        <taxon>Polyangiales</taxon>
        <taxon>Polyangiaceae</taxon>
        <taxon>Sorangium</taxon>
    </lineage>
</organism>